<gene>
    <name evidence="2" type="ORF">HU200_030370</name>
</gene>
<proteinExistence type="predicted"/>
<comment type="caution">
    <text evidence="2">The sequence shown here is derived from an EMBL/GenBank/DDBJ whole genome shotgun (WGS) entry which is preliminary data.</text>
</comment>
<name>A0A835BRP5_9POAL</name>
<protein>
    <submittedName>
        <fullName evidence="2">Uncharacterized protein</fullName>
    </submittedName>
</protein>
<feature type="region of interest" description="Disordered" evidence="1">
    <location>
        <begin position="172"/>
        <end position="191"/>
    </location>
</feature>
<feature type="region of interest" description="Disordered" evidence="1">
    <location>
        <begin position="115"/>
        <end position="135"/>
    </location>
</feature>
<dbReference type="AlphaFoldDB" id="A0A835BRP5"/>
<evidence type="ECO:0000313" key="3">
    <source>
        <dbReference type="Proteomes" id="UP000636709"/>
    </source>
</evidence>
<feature type="region of interest" description="Disordered" evidence="1">
    <location>
        <begin position="224"/>
        <end position="246"/>
    </location>
</feature>
<evidence type="ECO:0000256" key="1">
    <source>
        <dbReference type="SAM" id="MobiDB-lite"/>
    </source>
</evidence>
<keyword evidence="3" id="KW-1185">Reference proteome</keyword>
<reference evidence="2" key="1">
    <citation type="submission" date="2020-07" db="EMBL/GenBank/DDBJ databases">
        <title>Genome sequence and genetic diversity analysis of an under-domesticated orphan crop, white fonio (Digitaria exilis).</title>
        <authorList>
            <person name="Bennetzen J.L."/>
            <person name="Chen S."/>
            <person name="Ma X."/>
            <person name="Wang X."/>
            <person name="Yssel A.E.J."/>
            <person name="Chaluvadi S.R."/>
            <person name="Johnson M."/>
            <person name="Gangashetty P."/>
            <person name="Hamidou F."/>
            <person name="Sanogo M.D."/>
            <person name="Zwaenepoel A."/>
            <person name="Wallace J."/>
            <person name="Van De Peer Y."/>
            <person name="Van Deynze A."/>
        </authorList>
    </citation>
    <scope>NUCLEOTIDE SEQUENCE</scope>
    <source>
        <tissue evidence="2">Leaves</tissue>
    </source>
</reference>
<organism evidence="2 3">
    <name type="scientific">Digitaria exilis</name>
    <dbReference type="NCBI Taxonomy" id="1010633"/>
    <lineage>
        <taxon>Eukaryota</taxon>
        <taxon>Viridiplantae</taxon>
        <taxon>Streptophyta</taxon>
        <taxon>Embryophyta</taxon>
        <taxon>Tracheophyta</taxon>
        <taxon>Spermatophyta</taxon>
        <taxon>Magnoliopsida</taxon>
        <taxon>Liliopsida</taxon>
        <taxon>Poales</taxon>
        <taxon>Poaceae</taxon>
        <taxon>PACMAD clade</taxon>
        <taxon>Panicoideae</taxon>
        <taxon>Panicodae</taxon>
        <taxon>Paniceae</taxon>
        <taxon>Anthephorinae</taxon>
        <taxon>Digitaria</taxon>
    </lineage>
</organism>
<dbReference type="EMBL" id="JACEFO010001762">
    <property type="protein sequence ID" value="KAF8707131.1"/>
    <property type="molecule type" value="Genomic_DNA"/>
</dbReference>
<accession>A0A835BRP5</accession>
<dbReference type="Proteomes" id="UP000636709">
    <property type="component" value="Unassembled WGS sequence"/>
</dbReference>
<evidence type="ECO:0000313" key="2">
    <source>
        <dbReference type="EMBL" id="KAF8707131.1"/>
    </source>
</evidence>
<sequence>MDADDSASPTMADDQLQASESSTEPPPFTNMLRDFSHVLSHFTHSLPSSPSRRLPVHHQLRHGGHLVLVGFMRGGVWHNRDGEPVVDDDGAYSNGGFGAVPASEEAIAALPETATATARRRGKKQSARAELPAAEGERERRSFRCRCLSWCVAPSSLWWPAGAGSSLDGASALPTAQRAPGGSGSMKRRRSGELAAEAMVVEGTLPTECELAAEAKLPAEGELAAEGKLSAVEETSVQRPKGNRLE</sequence>
<feature type="region of interest" description="Disordered" evidence="1">
    <location>
        <begin position="1"/>
        <end position="30"/>
    </location>
</feature>